<dbReference type="Proteomes" id="UP000475117">
    <property type="component" value="Chromosome"/>
</dbReference>
<keyword evidence="8 12" id="KW-0238">DNA-binding</keyword>
<evidence type="ECO:0000256" key="4">
    <source>
        <dbReference type="ARBA" id="ARBA00022741"/>
    </source>
</evidence>
<keyword evidence="15" id="KW-1185">Reference proteome</keyword>
<dbReference type="GO" id="GO:0043139">
    <property type="term" value="F:5'-3' DNA helicase activity"/>
    <property type="evidence" value="ECO:0007669"/>
    <property type="project" value="UniProtKB-EC"/>
</dbReference>
<evidence type="ECO:0000256" key="12">
    <source>
        <dbReference type="RuleBase" id="RU362085"/>
    </source>
</evidence>
<feature type="compositionally biased region" description="Basic and acidic residues" evidence="13">
    <location>
        <begin position="401"/>
        <end position="418"/>
    </location>
</feature>
<reference evidence="14 15" key="1">
    <citation type="submission" date="2020-12" db="EMBL/GenBank/DDBJ databases">
        <title>Sulforoseuscoccus oceanibium gen. nov., sp. nov., a representative of the phylum Verrucomicrobia with special cytoplasmic membrane, and proposal of Sulforoseuscoccusaceae fam. nov.</title>
        <authorList>
            <person name="Xi F."/>
        </authorList>
    </citation>
    <scope>NUCLEOTIDE SEQUENCE [LARGE SCALE GENOMIC DNA]</scope>
    <source>
        <strain evidence="14 15">T37</strain>
    </source>
</reference>
<dbReference type="InterPro" id="IPR027417">
    <property type="entry name" value="P-loop_NTPase"/>
</dbReference>
<evidence type="ECO:0000256" key="1">
    <source>
        <dbReference type="ARBA" id="ARBA00008428"/>
    </source>
</evidence>
<gene>
    <name evidence="14" type="primary">dnaB</name>
    <name evidence="14" type="ORF">G3M56_004640</name>
</gene>
<proteinExistence type="inferred from homology"/>
<dbReference type="SUPFAM" id="SSF52540">
    <property type="entry name" value="P-loop containing nucleoside triphosphate hydrolases"/>
    <property type="match status" value="1"/>
</dbReference>
<feature type="region of interest" description="Disordered" evidence="13">
    <location>
        <begin position="1"/>
        <end position="32"/>
    </location>
</feature>
<dbReference type="AlphaFoldDB" id="A0A6B3LE24"/>
<dbReference type="EMBL" id="CP066776">
    <property type="protein sequence ID" value="QQL45875.1"/>
    <property type="molecule type" value="Genomic_DNA"/>
</dbReference>
<dbReference type="Pfam" id="PF03796">
    <property type="entry name" value="DnaB_C"/>
    <property type="match status" value="1"/>
</dbReference>
<dbReference type="GO" id="GO:0005524">
    <property type="term" value="F:ATP binding"/>
    <property type="evidence" value="ECO:0007669"/>
    <property type="project" value="UniProtKB-UniRule"/>
</dbReference>
<organism evidence="14 15">
    <name type="scientific">Sulfuriroseicoccus oceanibius</name>
    <dbReference type="NCBI Taxonomy" id="2707525"/>
    <lineage>
        <taxon>Bacteria</taxon>
        <taxon>Pseudomonadati</taxon>
        <taxon>Verrucomicrobiota</taxon>
        <taxon>Verrucomicrobiia</taxon>
        <taxon>Verrucomicrobiales</taxon>
        <taxon>Verrucomicrobiaceae</taxon>
        <taxon>Sulfuriroseicoccus</taxon>
    </lineage>
</organism>
<dbReference type="InterPro" id="IPR036185">
    <property type="entry name" value="DNA_heli_DnaB-like_N_sf"/>
</dbReference>
<keyword evidence="3 12" id="KW-0235">DNA replication</keyword>
<evidence type="ECO:0000313" key="14">
    <source>
        <dbReference type="EMBL" id="QQL45875.1"/>
    </source>
</evidence>
<dbReference type="GO" id="GO:0016787">
    <property type="term" value="F:hydrolase activity"/>
    <property type="evidence" value="ECO:0007669"/>
    <property type="project" value="UniProtKB-KW"/>
</dbReference>
<keyword evidence="4 12" id="KW-0547">Nucleotide-binding</keyword>
<evidence type="ECO:0000256" key="6">
    <source>
        <dbReference type="ARBA" id="ARBA00022806"/>
    </source>
</evidence>
<dbReference type="CDD" id="cd00984">
    <property type="entry name" value="DnaB_C"/>
    <property type="match status" value="1"/>
</dbReference>
<dbReference type="Gene3D" id="3.40.50.300">
    <property type="entry name" value="P-loop containing nucleotide triphosphate hydrolases"/>
    <property type="match status" value="1"/>
</dbReference>
<keyword evidence="5 12" id="KW-0378">Hydrolase</keyword>
<keyword evidence="2 12" id="KW-0639">Primosome</keyword>
<comment type="catalytic activity">
    <reaction evidence="10 12">
        <text>ATP + H2O = ADP + phosphate + H(+)</text>
        <dbReference type="Rhea" id="RHEA:13065"/>
        <dbReference type="ChEBI" id="CHEBI:15377"/>
        <dbReference type="ChEBI" id="CHEBI:15378"/>
        <dbReference type="ChEBI" id="CHEBI:30616"/>
        <dbReference type="ChEBI" id="CHEBI:43474"/>
        <dbReference type="ChEBI" id="CHEBI:456216"/>
        <dbReference type="EC" id="5.6.2.3"/>
    </reaction>
</comment>
<comment type="function">
    <text evidence="12">The main replicative DNA helicase, it participates in initiation and elongation during chromosome replication. Travels ahead of the DNA replisome, separating dsDNA into templates for DNA synthesis. A processive ATP-dependent 5'-3' DNA helicase it has DNA-dependent ATPase activity.</text>
</comment>
<keyword evidence="7 12" id="KW-0067">ATP-binding</keyword>
<evidence type="ECO:0000256" key="7">
    <source>
        <dbReference type="ARBA" id="ARBA00022840"/>
    </source>
</evidence>
<dbReference type="GO" id="GO:0006269">
    <property type="term" value="P:DNA replication, synthesis of primer"/>
    <property type="evidence" value="ECO:0007669"/>
    <property type="project" value="UniProtKB-UniRule"/>
</dbReference>
<evidence type="ECO:0000313" key="15">
    <source>
        <dbReference type="Proteomes" id="UP000475117"/>
    </source>
</evidence>
<evidence type="ECO:0000256" key="3">
    <source>
        <dbReference type="ARBA" id="ARBA00022705"/>
    </source>
</evidence>
<dbReference type="EC" id="5.6.2.3" evidence="11 12"/>
<dbReference type="GO" id="GO:0003677">
    <property type="term" value="F:DNA binding"/>
    <property type="evidence" value="ECO:0007669"/>
    <property type="project" value="UniProtKB-UniRule"/>
</dbReference>
<dbReference type="InterPro" id="IPR007692">
    <property type="entry name" value="DNA_helicase_DnaB"/>
</dbReference>
<dbReference type="RefSeq" id="WP_164365552.1">
    <property type="nucleotide sequence ID" value="NZ_CP066776.1"/>
</dbReference>
<evidence type="ECO:0000256" key="2">
    <source>
        <dbReference type="ARBA" id="ARBA00022515"/>
    </source>
</evidence>
<dbReference type="PROSITE" id="PS51199">
    <property type="entry name" value="SF4_HELICASE"/>
    <property type="match status" value="1"/>
</dbReference>
<dbReference type="PANTHER" id="PTHR30153">
    <property type="entry name" value="REPLICATIVE DNA HELICASE DNAB"/>
    <property type="match status" value="1"/>
</dbReference>
<name>A0A6B3LE24_9BACT</name>
<dbReference type="PANTHER" id="PTHR30153:SF2">
    <property type="entry name" value="REPLICATIVE DNA HELICASE"/>
    <property type="match status" value="1"/>
</dbReference>
<dbReference type="KEGG" id="soa:G3M56_004640"/>
<dbReference type="GO" id="GO:0005829">
    <property type="term" value="C:cytosol"/>
    <property type="evidence" value="ECO:0007669"/>
    <property type="project" value="TreeGrafter"/>
</dbReference>
<evidence type="ECO:0000256" key="11">
    <source>
        <dbReference type="NCBIfam" id="TIGR00665"/>
    </source>
</evidence>
<evidence type="ECO:0000256" key="9">
    <source>
        <dbReference type="ARBA" id="ARBA00023235"/>
    </source>
</evidence>
<dbReference type="InterPro" id="IPR007693">
    <property type="entry name" value="DNA_helicase_DnaB-like_N"/>
</dbReference>
<evidence type="ECO:0000256" key="8">
    <source>
        <dbReference type="ARBA" id="ARBA00023125"/>
    </source>
</evidence>
<keyword evidence="6 12" id="KW-0347">Helicase</keyword>
<keyword evidence="9" id="KW-0413">Isomerase</keyword>
<evidence type="ECO:0000256" key="13">
    <source>
        <dbReference type="SAM" id="MobiDB-lite"/>
    </source>
</evidence>
<dbReference type="Pfam" id="PF00772">
    <property type="entry name" value="DnaB"/>
    <property type="match status" value="1"/>
</dbReference>
<dbReference type="InterPro" id="IPR016136">
    <property type="entry name" value="DNA_helicase_N/primase_C"/>
</dbReference>
<evidence type="ECO:0000256" key="5">
    <source>
        <dbReference type="ARBA" id="ARBA00022801"/>
    </source>
</evidence>
<protein>
    <recommendedName>
        <fullName evidence="11 12">Replicative DNA helicase</fullName>
        <ecNumber evidence="11 12">5.6.2.3</ecNumber>
    </recommendedName>
</protein>
<feature type="region of interest" description="Disordered" evidence="13">
    <location>
        <begin position="400"/>
        <end position="419"/>
    </location>
</feature>
<accession>A0A6B3LE24</accession>
<dbReference type="NCBIfam" id="TIGR00665">
    <property type="entry name" value="DnaB"/>
    <property type="match status" value="1"/>
</dbReference>
<dbReference type="Gene3D" id="1.10.860.10">
    <property type="entry name" value="DNAb Helicase, Chain A"/>
    <property type="match status" value="1"/>
</dbReference>
<dbReference type="SUPFAM" id="SSF48024">
    <property type="entry name" value="N-terminal domain of DnaB helicase"/>
    <property type="match status" value="1"/>
</dbReference>
<evidence type="ECO:0000256" key="10">
    <source>
        <dbReference type="ARBA" id="ARBA00048954"/>
    </source>
</evidence>
<dbReference type="GO" id="GO:1990077">
    <property type="term" value="C:primosome complex"/>
    <property type="evidence" value="ECO:0007669"/>
    <property type="project" value="UniProtKB-UniRule"/>
</dbReference>
<sequence length="486" mass="54106">MPSFPSAPEVTDNDNGPALQSGPRKKDRKAKSIEQIEALRSVPSSHDAERGLLSSMLQDPGRIIDEVIPLLSPAAFHHPAHELIYTILLELQNKRTPIDIVTLTQTLIDRNQLEEIGGASYIAELGEFAPTSANFATYAHIIRDKYILRRVISSCTECITSAYEEQEDVQPLLDTVEQRILQIREMGAKDQKKNTKEEVIEAVKVFEEMVKNKGGTHGTTTGLKDLDAMTDGLHGGEMFIIAARPAMGKTSLVMNVVEHIACDLNQPALVFSLEMSTQQLIQRLLCARAGVPLNRFRDGFATKEDFRKLTKAASQIAASKLFVDDTPGVSILELRAKARRIHNQHPLKIIAVDYLQLMKSNTKRAQENRQIEVAEISAGLKAIAKELNVPVMVLAQLNRNPEGRADNKPKLSDLRESGSIEQDADVVGLLVRSAYYATNEDERDERQGEAELIIAKQRNGPTGEIPLTFINEIMRFRDRARTDDDE</sequence>
<comment type="similarity">
    <text evidence="1 12">Belongs to the helicase family. DnaB subfamily.</text>
</comment>
<dbReference type="InterPro" id="IPR007694">
    <property type="entry name" value="DNA_helicase_DnaB-like_C"/>
</dbReference>